<dbReference type="SMART" id="SM00283">
    <property type="entry name" value="MA"/>
    <property type="match status" value="1"/>
</dbReference>
<dbReference type="InterPro" id="IPR004089">
    <property type="entry name" value="MCPsignal_dom"/>
</dbReference>
<evidence type="ECO:0000313" key="7">
    <source>
        <dbReference type="Proteomes" id="UP000199093"/>
    </source>
</evidence>
<organism evidence="6 7">
    <name type="scientific">Salipiger marinus</name>
    <dbReference type="NCBI Taxonomy" id="555512"/>
    <lineage>
        <taxon>Bacteria</taxon>
        <taxon>Pseudomonadati</taxon>
        <taxon>Pseudomonadota</taxon>
        <taxon>Alphaproteobacteria</taxon>
        <taxon>Rhodobacterales</taxon>
        <taxon>Roseobacteraceae</taxon>
        <taxon>Salipiger</taxon>
    </lineage>
</organism>
<evidence type="ECO:0000313" key="6">
    <source>
        <dbReference type="EMBL" id="SDJ43583.1"/>
    </source>
</evidence>
<accession>A0A1G8TQA0</accession>
<dbReference type="Pfam" id="PF00015">
    <property type="entry name" value="MCPsignal"/>
    <property type="match status" value="1"/>
</dbReference>
<dbReference type="GO" id="GO:0004888">
    <property type="term" value="F:transmembrane signaling receptor activity"/>
    <property type="evidence" value="ECO:0007669"/>
    <property type="project" value="InterPro"/>
</dbReference>
<feature type="domain" description="Methyl-accepting transducer" evidence="5">
    <location>
        <begin position="22"/>
        <end position="265"/>
    </location>
</feature>
<keyword evidence="7" id="KW-1185">Reference proteome</keyword>
<dbReference type="AlphaFoldDB" id="A0A1G8TQA0"/>
<dbReference type="Proteomes" id="UP000199093">
    <property type="component" value="Unassembled WGS sequence"/>
</dbReference>
<dbReference type="PRINTS" id="PR00260">
    <property type="entry name" value="CHEMTRNSDUCR"/>
</dbReference>
<dbReference type="SUPFAM" id="SSF58104">
    <property type="entry name" value="Methyl-accepting chemotaxis protein (MCP) signaling domain"/>
    <property type="match status" value="1"/>
</dbReference>
<protein>
    <submittedName>
        <fullName evidence="6">Methyl-accepting chemotaxis protein</fullName>
    </submittedName>
</protein>
<dbReference type="PANTHER" id="PTHR32089">
    <property type="entry name" value="METHYL-ACCEPTING CHEMOTAXIS PROTEIN MCPB"/>
    <property type="match status" value="1"/>
</dbReference>
<sequence>MKDEAEQAKTGRSHPLSQITRDASGLGQKVVEIDAFLQALQQRSRDQLGGLAEIASATDQIAALTGRVFAATTSMAEGAEATAQQVEGSLGLLAQSGDAARALAQWVQSVHADNARVEQMLEAVKRSNGQISAIATQVTILAVNAKIEAARAGEAGRGFAIVAEAINDLSQQTSGAVAAISDTVRGMSGWIGGLNTGALRTSREAESILAGAEEADRALGGIRDGIGHLRRGTRQVAEDMGEVRAAVDHLRPVVHATHESIGRVAKGVEDAARRCDGLIDLSEAILQQAVALGGTGADSAMITLVQDLARQIAGLFAAALAERRITEADLFDSRYRPVPGGDPPQVVTGFTRLTDQILPAVQEPVLARDPRIVFCAAVDRNGYLPTHNAQFSRPLSADPLWNAAHCRNRRMFNDRVGLKAGRNTRPFLLQVYRRDMGGGKFTMMKDLSAPIVVNSRHWGGLRLAYRF</sequence>
<evidence type="ECO:0000259" key="5">
    <source>
        <dbReference type="PROSITE" id="PS50111"/>
    </source>
</evidence>
<dbReference type="PANTHER" id="PTHR32089:SF112">
    <property type="entry name" value="LYSOZYME-LIKE PROTEIN-RELATED"/>
    <property type="match status" value="1"/>
</dbReference>
<evidence type="ECO:0000256" key="2">
    <source>
        <dbReference type="ARBA" id="ARBA00029447"/>
    </source>
</evidence>
<dbReference type="EMBL" id="FNEJ01000031">
    <property type="protein sequence ID" value="SDJ43583.1"/>
    <property type="molecule type" value="Genomic_DNA"/>
</dbReference>
<dbReference type="RefSeq" id="WP_089851762.1">
    <property type="nucleotide sequence ID" value="NZ_FNEJ01000031.1"/>
</dbReference>
<comment type="similarity">
    <text evidence="2">Belongs to the methyl-accepting chemotaxis (MCP) protein family.</text>
</comment>
<name>A0A1G8TQA0_9RHOB</name>
<dbReference type="STRING" id="555512.SAMN04487993_103144"/>
<dbReference type="GO" id="GO:0007165">
    <property type="term" value="P:signal transduction"/>
    <property type="evidence" value="ECO:0007669"/>
    <property type="project" value="UniProtKB-KW"/>
</dbReference>
<dbReference type="GO" id="GO:0006935">
    <property type="term" value="P:chemotaxis"/>
    <property type="evidence" value="ECO:0007669"/>
    <property type="project" value="InterPro"/>
</dbReference>
<evidence type="ECO:0000256" key="3">
    <source>
        <dbReference type="PROSITE-ProRule" id="PRU00284"/>
    </source>
</evidence>
<keyword evidence="1 3" id="KW-0807">Transducer</keyword>
<reference evidence="6 7" key="1">
    <citation type="submission" date="2016-10" db="EMBL/GenBank/DDBJ databases">
        <authorList>
            <person name="de Groot N.N."/>
        </authorList>
    </citation>
    <scope>NUCLEOTIDE SEQUENCE [LARGE SCALE GENOMIC DNA]</scope>
    <source>
        <strain evidence="6 7">DSM 26424</strain>
    </source>
</reference>
<dbReference type="PROSITE" id="PS50111">
    <property type="entry name" value="CHEMOTAXIS_TRANSDUC_2"/>
    <property type="match status" value="1"/>
</dbReference>
<dbReference type="Gene3D" id="1.10.287.950">
    <property type="entry name" value="Methyl-accepting chemotaxis protein"/>
    <property type="match status" value="1"/>
</dbReference>
<proteinExistence type="inferred from homology"/>
<feature type="region of interest" description="Disordered" evidence="4">
    <location>
        <begin position="1"/>
        <end position="21"/>
    </location>
</feature>
<dbReference type="InterPro" id="IPR004090">
    <property type="entry name" value="Chemotax_Me-accpt_rcpt"/>
</dbReference>
<gene>
    <name evidence="6" type="ORF">SAMN04487993_103144</name>
</gene>
<dbReference type="OrthoDB" id="2489132at2"/>
<evidence type="ECO:0000256" key="1">
    <source>
        <dbReference type="ARBA" id="ARBA00023224"/>
    </source>
</evidence>
<dbReference type="GO" id="GO:0016020">
    <property type="term" value="C:membrane"/>
    <property type="evidence" value="ECO:0007669"/>
    <property type="project" value="InterPro"/>
</dbReference>
<evidence type="ECO:0000256" key="4">
    <source>
        <dbReference type="SAM" id="MobiDB-lite"/>
    </source>
</evidence>